<proteinExistence type="predicted"/>
<sequence>MAGAVNAALLSSVKIACNITWNDEATDTKVSDLIASGQAYIDGKLGAAGDYENPGEPLTLLKEYVRYGLSDALDVFETNYLNRLLAMQNDKQVKNYAEATVSP</sequence>
<accession>A0A8S5U545</accession>
<organism evidence="1">
    <name type="scientific">Siphoviridae sp. ctRSW19</name>
    <dbReference type="NCBI Taxonomy" id="2825503"/>
    <lineage>
        <taxon>Viruses</taxon>
        <taxon>Duplodnaviria</taxon>
        <taxon>Heunggongvirae</taxon>
        <taxon>Uroviricota</taxon>
        <taxon>Caudoviricetes</taxon>
    </lineage>
</organism>
<evidence type="ECO:0000313" key="1">
    <source>
        <dbReference type="EMBL" id="DAF89541.1"/>
    </source>
</evidence>
<dbReference type="EMBL" id="BK016013">
    <property type="protein sequence ID" value="DAF89541.1"/>
    <property type="molecule type" value="Genomic_DNA"/>
</dbReference>
<protein>
    <submittedName>
        <fullName evidence="1">Head to tail adaptor</fullName>
    </submittedName>
</protein>
<reference evidence="1" key="1">
    <citation type="journal article" date="2021" name="Proc. Natl. Acad. Sci. U.S.A.">
        <title>A Catalog of Tens of Thousands of Viruses from Human Metagenomes Reveals Hidden Associations with Chronic Diseases.</title>
        <authorList>
            <person name="Tisza M.J."/>
            <person name="Buck C.B."/>
        </authorList>
    </citation>
    <scope>NUCLEOTIDE SEQUENCE</scope>
    <source>
        <strain evidence="1">CtRSW19</strain>
    </source>
</reference>
<name>A0A8S5U545_9CAUD</name>